<dbReference type="EC" id="6.1.1.23" evidence="10"/>
<dbReference type="PROSITE" id="PS50862">
    <property type="entry name" value="AA_TRNA_LIGASE_II"/>
    <property type="match status" value="1"/>
</dbReference>
<evidence type="ECO:0000256" key="2">
    <source>
        <dbReference type="ARBA" id="ARBA00005312"/>
    </source>
</evidence>
<comment type="caution">
    <text evidence="10">The sequence shown here is derived from an EMBL/GenBank/DDBJ whole genome shotgun (WGS) entry which is preliminary data.</text>
</comment>
<dbReference type="GO" id="GO:0004815">
    <property type="term" value="F:aspartate-tRNA ligase activity"/>
    <property type="evidence" value="ECO:0007669"/>
    <property type="project" value="InterPro"/>
</dbReference>
<dbReference type="Gene3D" id="3.30.930.10">
    <property type="entry name" value="Bira Bifunctional Protein, Domain 2"/>
    <property type="match status" value="1"/>
</dbReference>
<gene>
    <name evidence="10" type="primary">aspS</name>
    <name evidence="10" type="ORF">ENS41_02890</name>
</gene>
<dbReference type="SUPFAM" id="SSF55681">
    <property type="entry name" value="Class II aaRS and biotin synthetases"/>
    <property type="match status" value="1"/>
</dbReference>
<keyword evidence="6" id="KW-0067">ATP-binding</keyword>
<dbReference type="InterPro" id="IPR002312">
    <property type="entry name" value="Asp/Asn-tRNA-synth_IIb"/>
</dbReference>
<protein>
    <submittedName>
        <fullName evidence="10">Aspartate--tRNA(Asn) ligase</fullName>
        <ecNumber evidence="10">6.1.1.23</ecNumber>
    </submittedName>
</protein>
<dbReference type="GO" id="GO:0050560">
    <property type="term" value="F:aspartate-tRNA(Asn) ligase activity"/>
    <property type="evidence" value="ECO:0007669"/>
    <property type="project" value="UniProtKB-EC"/>
</dbReference>
<dbReference type="PRINTS" id="PR01042">
    <property type="entry name" value="TRNASYNTHASP"/>
</dbReference>
<keyword evidence="8" id="KW-0030">Aminoacyl-tRNA synthetase</keyword>
<evidence type="ECO:0000256" key="1">
    <source>
        <dbReference type="ARBA" id="ARBA00004496"/>
    </source>
</evidence>
<evidence type="ECO:0000256" key="6">
    <source>
        <dbReference type="ARBA" id="ARBA00022840"/>
    </source>
</evidence>
<dbReference type="FunFam" id="3.30.930.10:FF:000038">
    <property type="entry name" value="Aspartate--tRNA ligase"/>
    <property type="match status" value="1"/>
</dbReference>
<evidence type="ECO:0000313" key="10">
    <source>
        <dbReference type="EMBL" id="HGK27882.1"/>
    </source>
</evidence>
<name>A0A7C4GGK1_UNCW3</name>
<dbReference type="InterPro" id="IPR045864">
    <property type="entry name" value="aa-tRNA-synth_II/BPL/LPL"/>
</dbReference>
<dbReference type="PANTHER" id="PTHR43450:SF1">
    <property type="entry name" value="ASPARTATE--TRNA LIGASE, CYTOPLASMIC"/>
    <property type="match status" value="1"/>
</dbReference>
<dbReference type="GO" id="GO:0003723">
    <property type="term" value="F:RNA binding"/>
    <property type="evidence" value="ECO:0007669"/>
    <property type="project" value="TreeGrafter"/>
</dbReference>
<dbReference type="GO" id="GO:0005524">
    <property type="term" value="F:ATP binding"/>
    <property type="evidence" value="ECO:0007669"/>
    <property type="project" value="UniProtKB-KW"/>
</dbReference>
<evidence type="ECO:0000256" key="5">
    <source>
        <dbReference type="ARBA" id="ARBA00022741"/>
    </source>
</evidence>
<comment type="similarity">
    <text evidence="2">Belongs to the class-II aminoacyl-tRNA synthetase family. Type 2 subfamily.</text>
</comment>
<feature type="domain" description="Aminoacyl-transfer RNA synthetases class-II family profile" evidence="9">
    <location>
        <begin position="206"/>
        <end position="507"/>
    </location>
</feature>
<dbReference type="GO" id="GO:0005829">
    <property type="term" value="C:cytosol"/>
    <property type="evidence" value="ECO:0007669"/>
    <property type="project" value="TreeGrafter"/>
</dbReference>
<dbReference type="AlphaFoldDB" id="A0A7C4GGK1"/>
<dbReference type="GO" id="GO:0006422">
    <property type="term" value="P:aspartyl-tRNA aminoacylation"/>
    <property type="evidence" value="ECO:0007669"/>
    <property type="project" value="InterPro"/>
</dbReference>
<sequence length="507" mass="58085">MHFIRIVVKIAEDVLHAAEGPEALIEAIPPGEQHVTSLRVGGDLLGLLDIEFRARWIGPVCQHFIQHLPVFDEHMRIHPGGCFAWRGRRERHPRIAGHIAWIVWILIDRGRVEMHMLDVHRVLALDRGHLFPLIAVRLVPVPHMQQHRHARRGAELVFESVRVLIEPKAELPFEVNRSRKKLNLKIDAVLDHRAFSLRNPEYGAVFRVQAEIVRSFAEFLRAEGFLEVHTSKIVAAGTEGGTSLFKLQYFEQDAFLAQSPQFYKQMLVGAGYERVFEVGFVYRAEDHATSRHINEYLSLDFEMGFIQSYQDVTRLENRMLARMMENLRQNCAEEIETLGATLPDVGEIPEVTLTEALEILARDYGRDTAGMADLDPEGERQLCDYAVKSRGSEFIFVSHYPRSGRPFYTMPDPENPELTLGFDLLFRGLEVTTGSQRIHDYDMLVDSIRRFGMNPDNFGFYLEIFGYSMPPHGGLAIGAERLTQQILGLQNVREASFFPRDRFRITP</sequence>
<dbReference type="CDD" id="cd00776">
    <property type="entry name" value="AsxRS_core"/>
    <property type="match status" value="1"/>
</dbReference>
<dbReference type="GO" id="GO:0017101">
    <property type="term" value="C:aminoacyl-tRNA synthetase multienzyme complex"/>
    <property type="evidence" value="ECO:0007669"/>
    <property type="project" value="TreeGrafter"/>
</dbReference>
<proteinExistence type="inferred from homology"/>
<dbReference type="NCBIfam" id="NF003483">
    <property type="entry name" value="PRK05159.1"/>
    <property type="match status" value="1"/>
</dbReference>
<dbReference type="NCBIfam" id="TIGR00458">
    <property type="entry name" value="aspS_nondisc"/>
    <property type="match status" value="1"/>
</dbReference>
<keyword evidence="4 10" id="KW-0436">Ligase</keyword>
<keyword evidence="3" id="KW-0963">Cytoplasm</keyword>
<dbReference type="InterPro" id="IPR004523">
    <property type="entry name" value="Asp-tRNA_synthase_2"/>
</dbReference>
<keyword evidence="7" id="KW-0648">Protein biosynthesis</keyword>
<evidence type="ECO:0000256" key="7">
    <source>
        <dbReference type="ARBA" id="ARBA00022917"/>
    </source>
</evidence>
<dbReference type="InterPro" id="IPR006195">
    <property type="entry name" value="aa-tRNA-synth_II"/>
</dbReference>
<accession>A0A7C4GGK1</accession>
<reference evidence="10" key="1">
    <citation type="journal article" date="2020" name="mSystems">
        <title>Genome- and Community-Level Interaction Insights into Carbon Utilization and Element Cycling Functions of Hydrothermarchaeota in Hydrothermal Sediment.</title>
        <authorList>
            <person name="Zhou Z."/>
            <person name="Liu Y."/>
            <person name="Xu W."/>
            <person name="Pan J."/>
            <person name="Luo Z.H."/>
            <person name="Li M."/>
        </authorList>
    </citation>
    <scope>NUCLEOTIDE SEQUENCE [LARGE SCALE GENOMIC DNA]</scope>
    <source>
        <strain evidence="10">SpSt-488</strain>
    </source>
</reference>
<dbReference type="Pfam" id="PF00152">
    <property type="entry name" value="tRNA-synt_2"/>
    <property type="match status" value="1"/>
</dbReference>
<evidence type="ECO:0000256" key="4">
    <source>
        <dbReference type="ARBA" id="ARBA00022598"/>
    </source>
</evidence>
<evidence type="ECO:0000256" key="3">
    <source>
        <dbReference type="ARBA" id="ARBA00022490"/>
    </source>
</evidence>
<comment type="subcellular location">
    <subcellularLocation>
        <location evidence="1">Cytoplasm</location>
    </subcellularLocation>
</comment>
<dbReference type="PANTHER" id="PTHR43450">
    <property type="entry name" value="ASPARTYL-TRNA SYNTHETASE"/>
    <property type="match status" value="1"/>
</dbReference>
<dbReference type="InterPro" id="IPR004364">
    <property type="entry name" value="Aa-tRNA-synt_II"/>
</dbReference>
<keyword evidence="5" id="KW-0547">Nucleotide-binding</keyword>
<organism evidence="10">
    <name type="scientific">candidate division WOR-3 bacterium</name>
    <dbReference type="NCBI Taxonomy" id="2052148"/>
    <lineage>
        <taxon>Bacteria</taxon>
        <taxon>Bacteria division WOR-3</taxon>
    </lineage>
</organism>
<dbReference type="EMBL" id="DSUT01000052">
    <property type="protein sequence ID" value="HGK27882.1"/>
    <property type="molecule type" value="Genomic_DNA"/>
</dbReference>
<evidence type="ECO:0000259" key="9">
    <source>
        <dbReference type="PROSITE" id="PS50862"/>
    </source>
</evidence>
<evidence type="ECO:0000256" key="8">
    <source>
        <dbReference type="ARBA" id="ARBA00023146"/>
    </source>
</evidence>